<sequence length="142" mass="15704">MLEKSLVLIKPDAVEKDIIGEIISYYEKAGLKIVALKMERANEELAEKHYAEHKGKPFYEGLIKFITRSPLCALIVEGDNAIESVRKINGATNPNEAEDGTIRKAFATSKSENCVHASDSVESANRELAIWFPEVVESILVG</sequence>
<feature type="binding site" evidence="12 13">
    <location>
        <position position="58"/>
    </location>
    <ligand>
        <name>ATP</name>
        <dbReference type="ChEBI" id="CHEBI:30616"/>
    </ligand>
</feature>
<evidence type="ECO:0000256" key="12">
    <source>
        <dbReference type="HAMAP-Rule" id="MF_00451"/>
    </source>
</evidence>
<proteinExistence type="inferred from homology"/>
<gene>
    <name evidence="12" type="primary">ndk</name>
    <name evidence="17" type="ORF">CP373A1_01565</name>
</gene>
<evidence type="ECO:0000256" key="6">
    <source>
        <dbReference type="ARBA" id="ARBA00022723"/>
    </source>
</evidence>
<dbReference type="eggNOG" id="COG0105">
    <property type="taxonomic scope" value="Bacteria"/>
</dbReference>
<evidence type="ECO:0000256" key="3">
    <source>
        <dbReference type="ARBA" id="ARBA00012966"/>
    </source>
</evidence>
<comment type="subcellular location">
    <subcellularLocation>
        <location evidence="12">Cytoplasm</location>
    </subcellularLocation>
</comment>
<dbReference type="GO" id="GO:0005737">
    <property type="term" value="C:cytoplasm"/>
    <property type="evidence" value="ECO:0007669"/>
    <property type="project" value="UniProtKB-SubCell"/>
</dbReference>
<dbReference type="OrthoDB" id="9801161at2"/>
<evidence type="ECO:0000256" key="1">
    <source>
        <dbReference type="ARBA" id="ARBA00001946"/>
    </source>
</evidence>
<dbReference type="PROSITE" id="PS51374">
    <property type="entry name" value="NDPK_LIKE"/>
    <property type="match status" value="1"/>
</dbReference>
<dbReference type="GeneID" id="42777454"/>
<keyword evidence="9 12" id="KW-0067">ATP-binding</keyword>
<feature type="binding site" evidence="12 13">
    <location>
        <position position="10"/>
    </location>
    <ligand>
        <name>ATP</name>
        <dbReference type="ChEBI" id="CHEBI:30616"/>
    </ligand>
</feature>
<comment type="caution">
    <text evidence="17">The sequence shown here is derived from an EMBL/GenBank/DDBJ whole genome shotgun (WGS) entry which is preliminary data.</text>
</comment>
<dbReference type="InterPro" id="IPR034907">
    <property type="entry name" value="NDK-like_dom"/>
</dbReference>
<evidence type="ECO:0000256" key="15">
    <source>
        <dbReference type="RuleBase" id="RU004013"/>
    </source>
</evidence>
<accession>A0A174RSR2</accession>
<keyword evidence="6 12" id="KW-0479">Metal-binding</keyword>
<dbReference type="SMART" id="SM00562">
    <property type="entry name" value="NDK"/>
    <property type="match status" value="1"/>
</dbReference>
<evidence type="ECO:0000256" key="10">
    <source>
        <dbReference type="ARBA" id="ARBA00022842"/>
    </source>
</evidence>
<keyword evidence="10 12" id="KW-0460">Magnesium</keyword>
<dbReference type="SUPFAM" id="SSF54919">
    <property type="entry name" value="Nucleoside diphosphate kinase, NDK"/>
    <property type="match status" value="1"/>
</dbReference>
<dbReference type="RefSeq" id="WP_027099610.1">
    <property type="nucleotide sequence ID" value="NZ_CABJAZ010000003.1"/>
</dbReference>
<dbReference type="AlphaFoldDB" id="A0A174RSR2"/>
<dbReference type="GO" id="GO:0004550">
    <property type="term" value="F:nucleoside diphosphate kinase activity"/>
    <property type="evidence" value="ECO:0007669"/>
    <property type="project" value="UniProtKB-UniRule"/>
</dbReference>
<keyword evidence="7 12" id="KW-0547">Nucleotide-binding</keyword>
<evidence type="ECO:0000259" key="16">
    <source>
        <dbReference type="SMART" id="SM00562"/>
    </source>
</evidence>
<dbReference type="InterPro" id="IPR023005">
    <property type="entry name" value="Nucleoside_diP_kinase_AS"/>
</dbReference>
<reference evidence="17 18" key="1">
    <citation type="submission" date="2016-06" db="EMBL/GenBank/DDBJ databases">
        <authorList>
            <person name="Kjaerup R.B."/>
            <person name="Dalgaard T.S."/>
            <person name="Juul-Madsen H.R."/>
        </authorList>
    </citation>
    <scope>NUCLEOTIDE SEQUENCE [LARGE SCALE GENOMIC DNA]</scope>
    <source>
        <strain evidence="17 18">373-A1</strain>
    </source>
</reference>
<feature type="binding site" evidence="12 13">
    <location>
        <position position="86"/>
    </location>
    <ligand>
        <name>ATP</name>
        <dbReference type="ChEBI" id="CHEBI:30616"/>
    </ligand>
</feature>
<dbReference type="NCBIfam" id="NF001908">
    <property type="entry name" value="PRK00668.1"/>
    <property type="match status" value="1"/>
</dbReference>
<keyword evidence="5 12" id="KW-0808">Transferase</keyword>
<keyword evidence="11 12" id="KW-0546">Nucleotide metabolism</keyword>
<feature type="binding site" evidence="12 13">
    <location>
        <position position="92"/>
    </location>
    <ligand>
        <name>ATP</name>
        <dbReference type="ChEBI" id="CHEBI:30616"/>
    </ligand>
</feature>
<organism evidence="17 18">
    <name type="scientific">Clostridium paraputrificum</name>
    <dbReference type="NCBI Taxonomy" id="29363"/>
    <lineage>
        <taxon>Bacteria</taxon>
        <taxon>Bacillati</taxon>
        <taxon>Bacillota</taxon>
        <taxon>Clostridia</taxon>
        <taxon>Eubacteriales</taxon>
        <taxon>Clostridiaceae</taxon>
        <taxon>Clostridium</taxon>
    </lineage>
</organism>
<dbReference type="GO" id="GO:0006183">
    <property type="term" value="P:GTP biosynthetic process"/>
    <property type="evidence" value="ECO:0007669"/>
    <property type="project" value="UniProtKB-UniRule"/>
</dbReference>
<comment type="similarity">
    <text evidence="2 12 13 14">Belongs to the NDK family.</text>
</comment>
<evidence type="ECO:0000256" key="11">
    <source>
        <dbReference type="ARBA" id="ARBA00023080"/>
    </source>
</evidence>
<dbReference type="GO" id="GO:0006228">
    <property type="term" value="P:UTP biosynthetic process"/>
    <property type="evidence" value="ECO:0007669"/>
    <property type="project" value="UniProtKB-UniRule"/>
</dbReference>
<feature type="binding site" evidence="12 13">
    <location>
        <position position="113"/>
    </location>
    <ligand>
        <name>ATP</name>
        <dbReference type="ChEBI" id="CHEBI:30616"/>
    </ligand>
</feature>
<keyword evidence="12" id="KW-0963">Cytoplasm</keyword>
<dbReference type="FunFam" id="3.30.70.141:FF:000003">
    <property type="entry name" value="Nucleoside diphosphate kinase"/>
    <property type="match status" value="1"/>
</dbReference>
<comment type="catalytic activity">
    <reaction evidence="12 15">
        <text>a 2'-deoxyribonucleoside 5'-diphosphate + ATP = a 2'-deoxyribonucleoside 5'-triphosphate + ADP</text>
        <dbReference type="Rhea" id="RHEA:44640"/>
        <dbReference type="ChEBI" id="CHEBI:30616"/>
        <dbReference type="ChEBI" id="CHEBI:61560"/>
        <dbReference type="ChEBI" id="CHEBI:73316"/>
        <dbReference type="ChEBI" id="CHEBI:456216"/>
        <dbReference type="EC" id="2.7.4.6"/>
    </reaction>
</comment>
<keyword evidence="12" id="KW-0597">Phosphoprotein</keyword>
<dbReference type="Pfam" id="PF00334">
    <property type="entry name" value="NDK"/>
    <property type="match status" value="1"/>
</dbReference>
<dbReference type="Proteomes" id="UP000092714">
    <property type="component" value="Unassembled WGS sequence"/>
</dbReference>
<comment type="catalytic activity">
    <reaction evidence="12">
        <text>a ribonucleoside 5'-diphosphate + ATP = a ribonucleoside 5'-triphosphate + ADP</text>
        <dbReference type="Rhea" id="RHEA:18113"/>
        <dbReference type="ChEBI" id="CHEBI:30616"/>
        <dbReference type="ChEBI" id="CHEBI:57930"/>
        <dbReference type="ChEBI" id="CHEBI:61557"/>
        <dbReference type="ChEBI" id="CHEBI:456216"/>
        <dbReference type="EC" id="2.7.4.6"/>
    </reaction>
</comment>
<comment type="cofactor">
    <cofactor evidence="1 12">
        <name>Mg(2+)</name>
        <dbReference type="ChEBI" id="CHEBI:18420"/>
    </cofactor>
</comment>
<dbReference type="InterPro" id="IPR036850">
    <property type="entry name" value="NDK-like_dom_sf"/>
</dbReference>
<evidence type="ECO:0000256" key="8">
    <source>
        <dbReference type="ARBA" id="ARBA00022777"/>
    </source>
</evidence>
<dbReference type="EC" id="2.7.4.6" evidence="3 12"/>
<evidence type="ECO:0000313" key="17">
    <source>
        <dbReference type="EMBL" id="OBY12307.1"/>
    </source>
</evidence>
<protein>
    <recommendedName>
        <fullName evidence="4 12">Nucleoside diphosphate kinase</fullName>
        <shortName evidence="12">NDK</shortName>
        <shortName evidence="12">NDP kinase</shortName>
        <ecNumber evidence="3 12">2.7.4.6</ecNumber>
    </recommendedName>
    <alternativeName>
        <fullName evidence="12">Nucleoside-2-P kinase</fullName>
    </alternativeName>
</protein>
<dbReference type="InterPro" id="IPR001564">
    <property type="entry name" value="Nucleoside_diP_kinase"/>
</dbReference>
<keyword evidence="8 12" id="KW-0418">Kinase</keyword>
<evidence type="ECO:0000256" key="7">
    <source>
        <dbReference type="ARBA" id="ARBA00022741"/>
    </source>
</evidence>
<dbReference type="GO" id="GO:0005524">
    <property type="term" value="F:ATP binding"/>
    <property type="evidence" value="ECO:0007669"/>
    <property type="project" value="UniProtKB-UniRule"/>
</dbReference>
<feature type="binding site" evidence="12 13">
    <location>
        <position position="103"/>
    </location>
    <ligand>
        <name>ATP</name>
        <dbReference type="ChEBI" id="CHEBI:30616"/>
    </ligand>
</feature>
<name>A0A174RSR2_9CLOT</name>
<feature type="domain" description="Nucleoside diphosphate kinase-like" evidence="16">
    <location>
        <begin position="2"/>
        <end position="139"/>
    </location>
</feature>
<dbReference type="PRINTS" id="PR01243">
    <property type="entry name" value="NUCDPKINASE"/>
</dbReference>
<dbReference type="HAMAP" id="MF_00451">
    <property type="entry name" value="NDP_kinase"/>
    <property type="match status" value="1"/>
</dbReference>
<dbReference type="CDD" id="cd04413">
    <property type="entry name" value="NDPk_I"/>
    <property type="match status" value="1"/>
</dbReference>
<evidence type="ECO:0000256" key="13">
    <source>
        <dbReference type="PROSITE-ProRule" id="PRU00706"/>
    </source>
</evidence>
<dbReference type="GO" id="GO:0006241">
    <property type="term" value="P:CTP biosynthetic process"/>
    <property type="evidence" value="ECO:0007669"/>
    <property type="project" value="UniProtKB-UniRule"/>
</dbReference>
<dbReference type="PANTHER" id="PTHR11349">
    <property type="entry name" value="NUCLEOSIDE DIPHOSPHATE KINASE"/>
    <property type="match status" value="1"/>
</dbReference>
<dbReference type="PROSITE" id="PS00469">
    <property type="entry name" value="NDPK"/>
    <property type="match status" value="1"/>
</dbReference>
<keyword evidence="18" id="KW-1185">Reference proteome</keyword>
<evidence type="ECO:0000256" key="9">
    <source>
        <dbReference type="ARBA" id="ARBA00022840"/>
    </source>
</evidence>
<evidence type="ECO:0000256" key="4">
    <source>
        <dbReference type="ARBA" id="ARBA00017632"/>
    </source>
</evidence>
<dbReference type="GO" id="GO:0046872">
    <property type="term" value="F:metal ion binding"/>
    <property type="evidence" value="ECO:0007669"/>
    <property type="project" value="UniProtKB-KW"/>
</dbReference>
<evidence type="ECO:0000256" key="14">
    <source>
        <dbReference type="RuleBase" id="RU004011"/>
    </source>
</evidence>
<evidence type="ECO:0000256" key="2">
    <source>
        <dbReference type="ARBA" id="ARBA00008142"/>
    </source>
</evidence>
<evidence type="ECO:0000313" key="18">
    <source>
        <dbReference type="Proteomes" id="UP000092714"/>
    </source>
</evidence>
<comment type="function">
    <text evidence="12">Major role in the synthesis of nucleoside triphosphates other than ATP. The ATP gamma phosphate is transferred to the NDP beta phosphate via a ping-pong mechanism, using a phosphorylated active-site intermediate.</text>
</comment>
<comment type="subunit">
    <text evidence="12">Homotetramer.</text>
</comment>
<dbReference type="EMBL" id="MAPZ01000009">
    <property type="protein sequence ID" value="OBY12307.1"/>
    <property type="molecule type" value="Genomic_DNA"/>
</dbReference>
<dbReference type="Gene3D" id="3.30.70.141">
    <property type="entry name" value="Nucleoside diphosphate kinase-like domain"/>
    <property type="match status" value="1"/>
</dbReference>
<evidence type="ECO:0000256" key="5">
    <source>
        <dbReference type="ARBA" id="ARBA00022679"/>
    </source>
</evidence>
<feature type="active site" description="Pros-phosphohistidine intermediate" evidence="12 13">
    <location>
        <position position="116"/>
    </location>
</feature>